<evidence type="ECO:0000313" key="3">
    <source>
        <dbReference type="Proteomes" id="UP001054945"/>
    </source>
</evidence>
<gene>
    <name evidence="2" type="ORF">CEXT_58381</name>
</gene>
<organism evidence="2 3">
    <name type="scientific">Caerostris extrusa</name>
    <name type="common">Bark spider</name>
    <name type="synonym">Caerostris bankana</name>
    <dbReference type="NCBI Taxonomy" id="172846"/>
    <lineage>
        <taxon>Eukaryota</taxon>
        <taxon>Metazoa</taxon>
        <taxon>Ecdysozoa</taxon>
        <taxon>Arthropoda</taxon>
        <taxon>Chelicerata</taxon>
        <taxon>Arachnida</taxon>
        <taxon>Araneae</taxon>
        <taxon>Araneomorphae</taxon>
        <taxon>Entelegynae</taxon>
        <taxon>Araneoidea</taxon>
        <taxon>Araneidae</taxon>
        <taxon>Caerostris</taxon>
    </lineage>
</organism>
<protein>
    <submittedName>
        <fullName evidence="2">Uncharacterized protein</fullName>
    </submittedName>
</protein>
<keyword evidence="3" id="KW-1185">Reference proteome</keyword>
<dbReference type="Proteomes" id="UP001054945">
    <property type="component" value="Unassembled WGS sequence"/>
</dbReference>
<name>A0AAV4XVK8_CAEEX</name>
<accession>A0AAV4XVK8</accession>
<sequence length="105" mass="11936">MAAEVRQPSFLAARRSCDAVLKRHGEIPTDDIDNTDEHVSGVLKRALHEFMFHKSPFPRWRRLVRQPSFLAARRSCDALRRHGEIPSDDIDSDINNADEHVSGCS</sequence>
<proteinExistence type="predicted"/>
<dbReference type="EMBL" id="BPLR01000834">
    <property type="protein sequence ID" value="GIY97788.1"/>
    <property type="molecule type" value="Genomic_DNA"/>
</dbReference>
<evidence type="ECO:0000313" key="2">
    <source>
        <dbReference type="EMBL" id="GIY97788.1"/>
    </source>
</evidence>
<dbReference type="AlphaFoldDB" id="A0AAV4XVK8"/>
<comment type="caution">
    <text evidence="2">The sequence shown here is derived from an EMBL/GenBank/DDBJ whole genome shotgun (WGS) entry which is preliminary data.</text>
</comment>
<evidence type="ECO:0000256" key="1">
    <source>
        <dbReference type="SAM" id="MobiDB-lite"/>
    </source>
</evidence>
<reference evidence="2 3" key="1">
    <citation type="submission" date="2021-06" db="EMBL/GenBank/DDBJ databases">
        <title>Caerostris extrusa draft genome.</title>
        <authorList>
            <person name="Kono N."/>
            <person name="Arakawa K."/>
        </authorList>
    </citation>
    <scope>NUCLEOTIDE SEQUENCE [LARGE SCALE GENOMIC DNA]</scope>
</reference>
<feature type="region of interest" description="Disordered" evidence="1">
    <location>
        <begin position="84"/>
        <end position="105"/>
    </location>
</feature>